<keyword evidence="2" id="KW-1185">Reference proteome</keyword>
<proteinExistence type="predicted"/>
<dbReference type="EMBL" id="LXQA010598370">
    <property type="protein sequence ID" value="MCI61355.1"/>
    <property type="molecule type" value="Genomic_DNA"/>
</dbReference>
<reference evidence="1 2" key="1">
    <citation type="journal article" date="2018" name="Front. Plant Sci.">
        <title>Red Clover (Trifolium pratense) and Zigzag Clover (T. medium) - A Picture of Genomic Similarities and Differences.</title>
        <authorList>
            <person name="Dluhosova J."/>
            <person name="Istvanek J."/>
            <person name="Nedelnik J."/>
            <person name="Repkova J."/>
        </authorList>
    </citation>
    <scope>NUCLEOTIDE SEQUENCE [LARGE SCALE GENOMIC DNA]</scope>
    <source>
        <strain evidence="2">cv. 10/8</strain>
        <tissue evidence="1">Leaf</tissue>
    </source>
</reference>
<keyword evidence="1" id="KW-0808">Transferase</keyword>
<feature type="non-terminal residue" evidence="1">
    <location>
        <position position="49"/>
    </location>
</feature>
<name>A0A392TN78_9FABA</name>
<organism evidence="1 2">
    <name type="scientific">Trifolium medium</name>
    <dbReference type="NCBI Taxonomy" id="97028"/>
    <lineage>
        <taxon>Eukaryota</taxon>
        <taxon>Viridiplantae</taxon>
        <taxon>Streptophyta</taxon>
        <taxon>Embryophyta</taxon>
        <taxon>Tracheophyta</taxon>
        <taxon>Spermatophyta</taxon>
        <taxon>Magnoliopsida</taxon>
        <taxon>eudicotyledons</taxon>
        <taxon>Gunneridae</taxon>
        <taxon>Pentapetalae</taxon>
        <taxon>rosids</taxon>
        <taxon>fabids</taxon>
        <taxon>Fabales</taxon>
        <taxon>Fabaceae</taxon>
        <taxon>Papilionoideae</taxon>
        <taxon>50 kb inversion clade</taxon>
        <taxon>NPAAA clade</taxon>
        <taxon>Hologalegina</taxon>
        <taxon>IRL clade</taxon>
        <taxon>Trifolieae</taxon>
        <taxon>Trifolium</taxon>
    </lineage>
</organism>
<protein>
    <submittedName>
        <fullName evidence="1">RNA-directed DNA polymerase (Reverse transcriptase)</fullName>
    </submittedName>
</protein>
<dbReference type="GO" id="GO:0003964">
    <property type="term" value="F:RNA-directed DNA polymerase activity"/>
    <property type="evidence" value="ECO:0007669"/>
    <property type="project" value="UniProtKB-KW"/>
</dbReference>
<dbReference type="AlphaFoldDB" id="A0A392TN78"/>
<comment type="caution">
    <text evidence="1">The sequence shown here is derived from an EMBL/GenBank/DDBJ whole genome shotgun (WGS) entry which is preliminary data.</text>
</comment>
<sequence>MGVKHVLGMGKYLGLPSMVGRSKKETFSFIKDRIWKKINSWRSRSLSKA</sequence>
<keyword evidence="1" id="KW-0695">RNA-directed DNA polymerase</keyword>
<accession>A0A392TN78</accession>
<evidence type="ECO:0000313" key="2">
    <source>
        <dbReference type="Proteomes" id="UP000265520"/>
    </source>
</evidence>
<dbReference type="Proteomes" id="UP000265520">
    <property type="component" value="Unassembled WGS sequence"/>
</dbReference>
<keyword evidence="1" id="KW-0548">Nucleotidyltransferase</keyword>
<evidence type="ECO:0000313" key="1">
    <source>
        <dbReference type="EMBL" id="MCI61355.1"/>
    </source>
</evidence>